<dbReference type="SUPFAM" id="SSF56281">
    <property type="entry name" value="Metallo-hydrolase/oxidoreductase"/>
    <property type="match status" value="1"/>
</dbReference>
<dbReference type="AlphaFoldDB" id="A0A2N5HDS8"/>
<evidence type="ECO:0000259" key="1">
    <source>
        <dbReference type="SMART" id="SM00849"/>
    </source>
</evidence>
<dbReference type="RefSeq" id="WP_101648415.1">
    <property type="nucleotide sequence ID" value="NZ_PGVE01000052.1"/>
</dbReference>
<keyword evidence="3" id="KW-1185">Reference proteome</keyword>
<dbReference type="EMBL" id="PGVE01000052">
    <property type="protein sequence ID" value="PLS03668.1"/>
    <property type="molecule type" value="Genomic_DNA"/>
</dbReference>
<dbReference type="OrthoDB" id="1491389at2"/>
<feature type="domain" description="Metallo-beta-lactamase" evidence="1">
    <location>
        <begin position="18"/>
        <end position="205"/>
    </location>
</feature>
<sequence>MIQFKNESITVFQSALFQTTCTVAVTKDIVLVTDPNWLPHEIEEIKHHVARVQGDKEVFLLFTHGDFDHIIGYHAFPGAKVIGSKGLQEHPAKGQKLELIQQFYNEYYIHPPYKIGFPEVDFVISEDGQQLVVGETALKFYLAQGHTHDGLFTLVEPLGLWIAGDYLSDFELPFIYYSAKAYEETLRKAEKVLLNHKVSVLVPGHGQTTANLEEINRRILLSQDYLNRLISAVTKEDREELNALEKEMAFPSNFTKKCHDDNIAIVRREYTGE</sequence>
<proteinExistence type="predicted"/>
<organism evidence="2 3">
    <name type="scientific">Neobacillus cucumis</name>
    <dbReference type="NCBI Taxonomy" id="1740721"/>
    <lineage>
        <taxon>Bacteria</taxon>
        <taxon>Bacillati</taxon>
        <taxon>Bacillota</taxon>
        <taxon>Bacilli</taxon>
        <taxon>Bacillales</taxon>
        <taxon>Bacillaceae</taxon>
        <taxon>Neobacillus</taxon>
    </lineage>
</organism>
<dbReference type="InterPro" id="IPR050662">
    <property type="entry name" value="Sec-metab_biosynth-thioest"/>
</dbReference>
<dbReference type="Proteomes" id="UP000234950">
    <property type="component" value="Unassembled WGS sequence"/>
</dbReference>
<dbReference type="GO" id="GO:0016787">
    <property type="term" value="F:hydrolase activity"/>
    <property type="evidence" value="ECO:0007669"/>
    <property type="project" value="UniProtKB-KW"/>
</dbReference>
<comment type="caution">
    <text evidence="2">The sequence shown here is derived from an EMBL/GenBank/DDBJ whole genome shotgun (WGS) entry which is preliminary data.</text>
</comment>
<dbReference type="SMART" id="SM00849">
    <property type="entry name" value="Lactamase_B"/>
    <property type="match status" value="1"/>
</dbReference>
<evidence type="ECO:0000313" key="3">
    <source>
        <dbReference type="Proteomes" id="UP000234950"/>
    </source>
</evidence>
<dbReference type="PANTHER" id="PTHR23131:SF0">
    <property type="entry name" value="ENDORIBONUCLEASE LACTB2"/>
    <property type="match status" value="1"/>
</dbReference>
<reference evidence="2 3" key="1">
    <citation type="submission" date="2017-11" db="EMBL/GenBank/DDBJ databases">
        <title>Comparitive Functional Genomics of Dry Heat Resistant strains isolated from the Viking Spacecraft.</title>
        <authorList>
            <person name="Seuylemezian A."/>
            <person name="Cooper K."/>
            <person name="Vaishampayan P."/>
        </authorList>
    </citation>
    <scope>NUCLEOTIDE SEQUENCE [LARGE SCALE GENOMIC DNA]</scope>
    <source>
        <strain evidence="2 3">V32-6</strain>
    </source>
</reference>
<keyword evidence="2" id="KW-0378">Hydrolase</keyword>
<gene>
    <name evidence="2" type="ORF">CVD27_13425</name>
</gene>
<dbReference type="Pfam" id="PF00753">
    <property type="entry name" value="Lactamase_B"/>
    <property type="match status" value="1"/>
</dbReference>
<evidence type="ECO:0000313" key="2">
    <source>
        <dbReference type="EMBL" id="PLS03668.1"/>
    </source>
</evidence>
<dbReference type="InterPro" id="IPR036866">
    <property type="entry name" value="RibonucZ/Hydroxyglut_hydro"/>
</dbReference>
<dbReference type="PANTHER" id="PTHR23131">
    <property type="entry name" value="ENDORIBONUCLEASE LACTB2"/>
    <property type="match status" value="1"/>
</dbReference>
<name>A0A2N5HDS8_9BACI</name>
<protein>
    <submittedName>
        <fullName evidence="2">Hydrolase glyoxylase</fullName>
    </submittedName>
</protein>
<dbReference type="Gene3D" id="3.60.15.10">
    <property type="entry name" value="Ribonuclease Z/Hydroxyacylglutathione hydrolase-like"/>
    <property type="match status" value="1"/>
</dbReference>
<accession>A0A2N5HDS8</accession>
<dbReference type="InterPro" id="IPR001279">
    <property type="entry name" value="Metallo-B-lactamas"/>
</dbReference>